<evidence type="ECO:0000313" key="2">
    <source>
        <dbReference type="Proteomes" id="UP000527355"/>
    </source>
</evidence>
<name>A0A7J7TTM1_MYOMY</name>
<accession>A0A7J7TTM1</accession>
<evidence type="ECO:0000313" key="1">
    <source>
        <dbReference type="EMBL" id="KAF6303958.1"/>
    </source>
</evidence>
<gene>
    <name evidence="1" type="ORF">mMyoMyo1_008941</name>
</gene>
<reference evidence="1 2" key="1">
    <citation type="journal article" date="2020" name="Nature">
        <title>Six reference-quality genomes reveal evolution of bat adaptations.</title>
        <authorList>
            <person name="Jebb D."/>
            <person name="Huang Z."/>
            <person name="Pippel M."/>
            <person name="Hughes G.M."/>
            <person name="Lavrichenko K."/>
            <person name="Devanna P."/>
            <person name="Winkler S."/>
            <person name="Jermiin L.S."/>
            <person name="Skirmuntt E.C."/>
            <person name="Katzourakis A."/>
            <person name="Burkitt-Gray L."/>
            <person name="Ray D.A."/>
            <person name="Sullivan K.A.M."/>
            <person name="Roscito J.G."/>
            <person name="Kirilenko B.M."/>
            <person name="Davalos L.M."/>
            <person name="Corthals A.P."/>
            <person name="Power M.L."/>
            <person name="Jones G."/>
            <person name="Ransome R.D."/>
            <person name="Dechmann D.K.N."/>
            <person name="Locatelli A.G."/>
            <person name="Puechmaille S.J."/>
            <person name="Fedrigo O."/>
            <person name="Jarvis E.D."/>
            <person name="Hiller M."/>
            <person name="Vernes S.C."/>
            <person name="Myers E.W."/>
            <person name="Teeling E.C."/>
        </authorList>
    </citation>
    <scope>NUCLEOTIDE SEQUENCE [LARGE SCALE GENOMIC DNA]</scope>
    <source>
        <strain evidence="1">MMyoMyo1</strain>
        <tissue evidence="1">Flight muscle</tissue>
    </source>
</reference>
<sequence>MRGFWYVMGGSQQGPSGSQAESCELALALADLCRQTSSCILAECLPLSLGDLGQVFSAPGSPVEELYGPSHHYQPKALSFIVASCYRRKPHLFTCIPPGARTEKQKIKVPGLRSHGGVQFLGMWKLAKLLERWPGSRSVEIPLHVSAAACSTSLR</sequence>
<dbReference type="Proteomes" id="UP000527355">
    <property type="component" value="Unassembled WGS sequence"/>
</dbReference>
<protein>
    <submittedName>
        <fullName evidence="1">Uncharacterized protein</fullName>
    </submittedName>
</protein>
<proteinExistence type="predicted"/>
<keyword evidence="2" id="KW-1185">Reference proteome</keyword>
<comment type="caution">
    <text evidence="1">The sequence shown here is derived from an EMBL/GenBank/DDBJ whole genome shotgun (WGS) entry which is preliminary data.</text>
</comment>
<dbReference type="AlphaFoldDB" id="A0A7J7TTM1"/>
<organism evidence="1 2">
    <name type="scientific">Myotis myotis</name>
    <name type="common">Greater mouse-eared bat</name>
    <name type="synonym">Vespertilio myotis</name>
    <dbReference type="NCBI Taxonomy" id="51298"/>
    <lineage>
        <taxon>Eukaryota</taxon>
        <taxon>Metazoa</taxon>
        <taxon>Chordata</taxon>
        <taxon>Craniata</taxon>
        <taxon>Vertebrata</taxon>
        <taxon>Euteleostomi</taxon>
        <taxon>Mammalia</taxon>
        <taxon>Eutheria</taxon>
        <taxon>Laurasiatheria</taxon>
        <taxon>Chiroptera</taxon>
        <taxon>Yangochiroptera</taxon>
        <taxon>Vespertilionidae</taxon>
        <taxon>Myotis</taxon>
    </lineage>
</organism>
<dbReference type="EMBL" id="JABWUV010000015">
    <property type="protein sequence ID" value="KAF6303958.1"/>
    <property type="molecule type" value="Genomic_DNA"/>
</dbReference>